<keyword evidence="2" id="KW-1185">Reference proteome</keyword>
<dbReference type="PANTHER" id="PTHR31604">
    <property type="entry name" value="PROTEIN LATERAL ROOT PRIMORDIUM 1"/>
    <property type="match status" value="1"/>
</dbReference>
<name>A0ABR0MMJ4_GOSAR</name>
<sequence>MLHSLSEQLQPCNIQFESLYQKVHALMKVSNIDDVDDQYAYQIVVNITGHVFNGFPFNQGPNSGYNMATVVTVGESSSSPIVIANMTTIVANANSNSTMAIASSLTTSDPLYV</sequence>
<dbReference type="NCBIfam" id="TIGR01624">
    <property type="entry name" value="LRP1_Cterm"/>
    <property type="match status" value="1"/>
</dbReference>
<evidence type="ECO:0000313" key="2">
    <source>
        <dbReference type="Proteomes" id="UP001358586"/>
    </source>
</evidence>
<dbReference type="Pfam" id="PF05142">
    <property type="entry name" value="DUF702"/>
    <property type="match status" value="1"/>
</dbReference>
<accession>A0ABR0MMJ4</accession>
<reference evidence="1 2" key="1">
    <citation type="submission" date="2023-03" db="EMBL/GenBank/DDBJ databases">
        <title>WGS of Gossypium arboreum.</title>
        <authorList>
            <person name="Yu D."/>
        </authorList>
    </citation>
    <scope>NUCLEOTIDE SEQUENCE [LARGE SCALE GENOMIC DNA]</scope>
    <source>
        <tissue evidence="1">Leaf</tissue>
    </source>
</reference>
<dbReference type="PANTHER" id="PTHR31604:SF4">
    <property type="entry name" value="PROTEIN SHORT INTERNODES"/>
    <property type="match status" value="1"/>
</dbReference>
<dbReference type="InterPro" id="IPR006511">
    <property type="entry name" value="SHI_C"/>
</dbReference>
<protein>
    <submittedName>
        <fullName evidence="1">Uncharacterized protein</fullName>
    </submittedName>
</protein>
<comment type="caution">
    <text evidence="1">The sequence shown here is derived from an EMBL/GenBank/DDBJ whole genome shotgun (WGS) entry which is preliminary data.</text>
</comment>
<dbReference type="InterPro" id="IPR007818">
    <property type="entry name" value="SHI"/>
</dbReference>
<organism evidence="1 2">
    <name type="scientific">Gossypium arboreum</name>
    <name type="common">Tree cotton</name>
    <name type="synonym">Gossypium nanking</name>
    <dbReference type="NCBI Taxonomy" id="29729"/>
    <lineage>
        <taxon>Eukaryota</taxon>
        <taxon>Viridiplantae</taxon>
        <taxon>Streptophyta</taxon>
        <taxon>Embryophyta</taxon>
        <taxon>Tracheophyta</taxon>
        <taxon>Spermatophyta</taxon>
        <taxon>Magnoliopsida</taxon>
        <taxon>eudicotyledons</taxon>
        <taxon>Gunneridae</taxon>
        <taxon>Pentapetalae</taxon>
        <taxon>rosids</taxon>
        <taxon>malvids</taxon>
        <taxon>Malvales</taxon>
        <taxon>Malvaceae</taxon>
        <taxon>Malvoideae</taxon>
        <taxon>Gossypium</taxon>
    </lineage>
</organism>
<dbReference type="EMBL" id="JARKNE010000012">
    <property type="protein sequence ID" value="KAK5775072.1"/>
    <property type="molecule type" value="Genomic_DNA"/>
</dbReference>
<dbReference type="Proteomes" id="UP001358586">
    <property type="component" value="Chromosome 12"/>
</dbReference>
<gene>
    <name evidence="1" type="ORF">PVK06_042939</name>
</gene>
<proteinExistence type="predicted"/>
<evidence type="ECO:0000313" key="1">
    <source>
        <dbReference type="EMBL" id="KAK5775072.1"/>
    </source>
</evidence>